<feature type="compositionally biased region" description="Basic and acidic residues" evidence="2">
    <location>
        <begin position="1147"/>
        <end position="1158"/>
    </location>
</feature>
<keyword evidence="1" id="KW-0175">Coiled coil</keyword>
<organism evidence="3 4">
    <name type="scientific">Triparma columacea</name>
    <dbReference type="NCBI Taxonomy" id="722753"/>
    <lineage>
        <taxon>Eukaryota</taxon>
        <taxon>Sar</taxon>
        <taxon>Stramenopiles</taxon>
        <taxon>Ochrophyta</taxon>
        <taxon>Bolidophyceae</taxon>
        <taxon>Parmales</taxon>
        <taxon>Triparmaceae</taxon>
        <taxon>Triparma</taxon>
    </lineage>
</organism>
<gene>
    <name evidence="3" type="ORF">TrCOL_g10394</name>
</gene>
<feature type="compositionally biased region" description="Basic and acidic residues" evidence="2">
    <location>
        <begin position="94"/>
        <end position="108"/>
    </location>
</feature>
<feature type="region of interest" description="Disordered" evidence="2">
    <location>
        <begin position="14"/>
        <end position="52"/>
    </location>
</feature>
<comment type="caution">
    <text evidence="3">The sequence shown here is derived from an EMBL/GenBank/DDBJ whole genome shotgun (WGS) entry which is preliminary data.</text>
</comment>
<dbReference type="PANTHER" id="PTHR33667">
    <property type="entry name" value="SI:DKEY-57N24.6"/>
    <property type="match status" value="1"/>
</dbReference>
<proteinExistence type="predicted"/>
<sequence length="1213" mass="137825">MSKMNITVTIEASLRSSWEPVYEEADPSTSPEPTSEEDVENTTKFMSEPEPIGFNRVLQVTNPSFRYSMLEDKKRIKEKTGVLGVDAGDGWLEVPKEKEETEEKKEEGEGGDSAEDPAEPEEPPVDPKPEALHLKFSKAHSISLDEKGLLEFNDFPFMTLTMKDDAAEGATATLPGQSTYEVDVPEPTFDEEGNEIPPVGVPEPAVGRNFIFTDTFDLSGFMTSSEPIVHEFGNLSFGPDVSTYESYPEAAPPPTGLRYLKVTLTVDSQLLTGPALAKHNPLEIHVRNVKDLPGVRISSINHQHYVEPSPFRLLEEYAYPPYCIVRAFVGDKSIYPRVTRTQSAPHRPDYKFEFRTCYLTGHLDRQLLHECVETMPVTVELQDRQPIPSKEELLADTLRWEMLLAGGHIAQEDDEEGDDGEVKKKKKDAGPSKPMDVYEIDEMRLKVMHQGWVEAGDHCSHGISRCKITPLLDQSMQLSAAYNKNNFDKKGKEKPKEPPSPFVKERLDIQQEKRRRIPKGGLDEWQLNEGEVLIRKTGNYLSDSQIPLQQAEMHLNHRSTTTSVGIKVGLAQPLLSLEEGNAERTGPPDDIIFRPFTRAVYTFEYKNVKLLQALNAAIAKVNEAALKDTMIGSLMSYQLTPEQVEATENATMNIVCGFTVLDDDSRMIFLEGTVEGIESILADVPRSQANDWSFRVLSNPEVRFKERLYTSFNVDLKKVRLREPLPMLNAMPEIYNRAKVSEECFEALHRLGEIRHSNRLSEANVLQMFPTASMVTSIESKYGESISLEDILGVKPKKKIRSWMRKEEAPVVEEVIEDEKKREIVRLKGPTDHKNPEFEEYLLTRTAPDYLKEQAALLEVAKQEADVLREKRLELDTLEDPNRHVYSSQKLAYTEIKKQQMRDRLSKEKNCTFTYSKDFTSQTVSMVDGERLKQVEEEDNRSRWKTKRGFIYPAPRKASEYAVHPSKPSQSRIEILREEWVENELHPENVKREIKLKPGQKDFDTVPSNGKMIFGGFEAPNFSRDYTSSNIGSSTQLPRGQLTETKNPAFFNSVHLNGEEQADAERALLEKEKQRWRDAIVVDSLDFLVGGFVQKDKPDQLDRRSDILKDKAQKTSLKIVRNARLPSGKKVPLRPAPYSAFSGDPYEDPKDFTEDLRPNDATTYLTKDETGKGTDFYRFIHHHTGKPKSQTFIAKKKAAPLTEAERFSGDPRW</sequence>
<dbReference type="Proteomes" id="UP001165065">
    <property type="component" value="Unassembled WGS sequence"/>
</dbReference>
<protein>
    <submittedName>
        <fullName evidence="3">Uncharacterized protein</fullName>
    </submittedName>
</protein>
<accession>A0A9W7GGD3</accession>
<evidence type="ECO:0000313" key="3">
    <source>
        <dbReference type="EMBL" id="GMI44525.1"/>
    </source>
</evidence>
<evidence type="ECO:0000256" key="2">
    <source>
        <dbReference type="SAM" id="MobiDB-lite"/>
    </source>
</evidence>
<feature type="region of interest" description="Disordered" evidence="2">
    <location>
        <begin position="86"/>
        <end position="129"/>
    </location>
</feature>
<feature type="compositionally biased region" description="Basic and acidic residues" evidence="2">
    <location>
        <begin position="1203"/>
        <end position="1213"/>
    </location>
</feature>
<evidence type="ECO:0000256" key="1">
    <source>
        <dbReference type="SAM" id="Coils"/>
    </source>
</evidence>
<evidence type="ECO:0000313" key="4">
    <source>
        <dbReference type="Proteomes" id="UP001165065"/>
    </source>
</evidence>
<dbReference type="PANTHER" id="PTHR33667:SF7">
    <property type="entry name" value="RIKEN CDNA 1810020O05 GENE"/>
    <property type="match status" value="1"/>
</dbReference>
<dbReference type="OrthoDB" id="188352at2759"/>
<feature type="region of interest" description="Disordered" evidence="2">
    <location>
        <begin position="1134"/>
        <end position="1167"/>
    </location>
</feature>
<dbReference type="AlphaFoldDB" id="A0A9W7GGD3"/>
<dbReference type="EMBL" id="BRYA01000219">
    <property type="protein sequence ID" value="GMI44525.1"/>
    <property type="molecule type" value="Genomic_DNA"/>
</dbReference>
<reference evidence="4" key="1">
    <citation type="journal article" date="2023" name="Commun. Biol.">
        <title>Genome analysis of Parmales, the sister group of diatoms, reveals the evolutionary specialization of diatoms from phago-mixotrophs to photoautotrophs.</title>
        <authorList>
            <person name="Ban H."/>
            <person name="Sato S."/>
            <person name="Yoshikawa S."/>
            <person name="Yamada K."/>
            <person name="Nakamura Y."/>
            <person name="Ichinomiya M."/>
            <person name="Sato N."/>
            <person name="Blanc-Mathieu R."/>
            <person name="Endo H."/>
            <person name="Kuwata A."/>
            <person name="Ogata H."/>
        </authorList>
    </citation>
    <scope>NUCLEOTIDE SEQUENCE [LARGE SCALE GENOMIC DNA]</scope>
</reference>
<feature type="compositionally biased region" description="Acidic residues" evidence="2">
    <location>
        <begin position="109"/>
        <end position="124"/>
    </location>
</feature>
<keyword evidence="4" id="KW-1185">Reference proteome</keyword>
<feature type="region of interest" description="Disordered" evidence="2">
    <location>
        <begin position="1186"/>
        <end position="1213"/>
    </location>
</feature>
<feature type="coiled-coil region" evidence="1">
    <location>
        <begin position="851"/>
        <end position="878"/>
    </location>
</feature>
<feature type="region of interest" description="Disordered" evidence="2">
    <location>
        <begin position="409"/>
        <end position="434"/>
    </location>
</feature>
<name>A0A9W7GGD3_9STRA</name>